<evidence type="ECO:0000313" key="1">
    <source>
        <dbReference type="EMBL" id="CAH0526048.1"/>
    </source>
</evidence>
<accession>A0ABN8DFJ9</accession>
<organism evidence="1 2">
    <name type="scientific">Vibrio hippocampi</name>
    <dbReference type="NCBI Taxonomy" id="654686"/>
    <lineage>
        <taxon>Bacteria</taxon>
        <taxon>Pseudomonadati</taxon>
        <taxon>Pseudomonadota</taxon>
        <taxon>Gammaproteobacteria</taxon>
        <taxon>Vibrionales</taxon>
        <taxon>Vibrionaceae</taxon>
        <taxon>Vibrio</taxon>
    </lineage>
</organism>
<protein>
    <submittedName>
        <fullName evidence="1">Uncharacterized protein</fullName>
    </submittedName>
</protein>
<sequence>MCDDYSFTFVPIWKAVDESLTNYDLVINIQQ</sequence>
<name>A0ABN8DFJ9_9VIBR</name>
<reference evidence="1" key="1">
    <citation type="submission" date="2021-12" db="EMBL/GenBank/DDBJ databases">
        <authorList>
            <person name="Rodrigo-Torres L."/>
            <person name="Arahal R. D."/>
            <person name="Lucena T."/>
        </authorList>
    </citation>
    <scope>NUCLEOTIDE SEQUENCE</scope>
    <source>
        <strain evidence="1">CECT 8226</strain>
    </source>
</reference>
<dbReference type="Proteomes" id="UP000838160">
    <property type="component" value="Unassembled WGS sequence"/>
</dbReference>
<keyword evidence="2" id="KW-1185">Reference proteome</keyword>
<proteinExistence type="predicted"/>
<gene>
    <name evidence="1" type="ORF">VHP8226_01534</name>
</gene>
<comment type="caution">
    <text evidence="1">The sequence shown here is derived from an EMBL/GenBank/DDBJ whole genome shotgun (WGS) entry which is preliminary data.</text>
</comment>
<evidence type="ECO:0000313" key="2">
    <source>
        <dbReference type="Proteomes" id="UP000838160"/>
    </source>
</evidence>
<dbReference type="EMBL" id="CAKLCM010000002">
    <property type="protein sequence ID" value="CAH0526048.1"/>
    <property type="molecule type" value="Genomic_DNA"/>
</dbReference>